<keyword evidence="1" id="KW-1133">Transmembrane helix</keyword>
<keyword evidence="1" id="KW-0812">Transmembrane</keyword>
<dbReference type="EMBL" id="CVRI01000021">
    <property type="protein sequence ID" value="CRK91821.1"/>
    <property type="molecule type" value="Genomic_DNA"/>
</dbReference>
<organism evidence="2 3">
    <name type="scientific">Clunio marinus</name>
    <dbReference type="NCBI Taxonomy" id="568069"/>
    <lineage>
        <taxon>Eukaryota</taxon>
        <taxon>Metazoa</taxon>
        <taxon>Ecdysozoa</taxon>
        <taxon>Arthropoda</taxon>
        <taxon>Hexapoda</taxon>
        <taxon>Insecta</taxon>
        <taxon>Pterygota</taxon>
        <taxon>Neoptera</taxon>
        <taxon>Endopterygota</taxon>
        <taxon>Diptera</taxon>
        <taxon>Nematocera</taxon>
        <taxon>Chironomoidea</taxon>
        <taxon>Chironomidae</taxon>
        <taxon>Clunio</taxon>
    </lineage>
</organism>
<name>A0A1J1HUZ4_9DIPT</name>
<proteinExistence type="predicted"/>
<evidence type="ECO:0000313" key="2">
    <source>
        <dbReference type="EMBL" id="CRK91821.1"/>
    </source>
</evidence>
<protein>
    <submittedName>
        <fullName evidence="2">CLUMA_CG005446, isoform A</fullName>
    </submittedName>
</protein>
<evidence type="ECO:0000256" key="1">
    <source>
        <dbReference type="SAM" id="Phobius"/>
    </source>
</evidence>
<gene>
    <name evidence="2" type="ORF">CLUMA_CG005446</name>
</gene>
<feature type="transmembrane region" description="Helical" evidence="1">
    <location>
        <begin position="104"/>
        <end position="128"/>
    </location>
</feature>
<dbReference type="AlphaFoldDB" id="A0A1J1HUZ4"/>
<keyword evidence="3" id="KW-1185">Reference proteome</keyword>
<dbReference type="Proteomes" id="UP000183832">
    <property type="component" value="Unassembled WGS sequence"/>
</dbReference>
<reference evidence="2 3" key="1">
    <citation type="submission" date="2015-04" db="EMBL/GenBank/DDBJ databases">
        <authorList>
            <person name="Syromyatnikov M.Y."/>
            <person name="Popov V.N."/>
        </authorList>
    </citation>
    <scope>NUCLEOTIDE SEQUENCE [LARGE SCALE GENOMIC DNA]</scope>
</reference>
<evidence type="ECO:0000313" key="3">
    <source>
        <dbReference type="Proteomes" id="UP000183832"/>
    </source>
</evidence>
<sequence>MVQEISTNSSSHSAFIMYENKIKIIFAVLNQNNITTPIHTLDEIIAVAPKSMSFVANMELFKTFDEKLTQLREAGIMDHIKKPYYELYKEKPNDDPKVLTMDDLSAGFVVFLVFLLISIASFSLEIIIDKLTMLFNKYLKGCVINK</sequence>
<accession>A0A1J1HUZ4</accession>
<keyword evidence="1" id="KW-0472">Membrane</keyword>